<reference evidence="1" key="1">
    <citation type="journal article" date="2023" name="Mol. Ecol. Resour.">
        <title>Chromosome-level genome assembly of a triploid poplar Populus alba 'Berolinensis'.</title>
        <authorList>
            <person name="Chen S."/>
            <person name="Yu Y."/>
            <person name="Wang X."/>
            <person name="Wang S."/>
            <person name="Zhang T."/>
            <person name="Zhou Y."/>
            <person name="He R."/>
            <person name="Meng N."/>
            <person name="Wang Y."/>
            <person name="Liu W."/>
            <person name="Liu Z."/>
            <person name="Liu J."/>
            <person name="Guo Q."/>
            <person name="Huang H."/>
            <person name="Sederoff R.R."/>
            <person name="Wang G."/>
            <person name="Qu G."/>
            <person name="Chen S."/>
        </authorList>
    </citation>
    <scope>NUCLEOTIDE SEQUENCE</scope>
    <source>
        <strain evidence="1">SC-2020</strain>
    </source>
</reference>
<proteinExistence type="predicted"/>
<sequence length="140" mass="16046">MKLEVHGCGWLISNLEFLSDFGDKMYNQIVTLLDFLSFIEIYLSDLNVNLLCATSKIHNHADQGSVLHWDFVPQIIARCLEFDCPLFSFILISCRHIRILWLEVKRKLLLAFGDAYFYENIENSQVKAIVIMGVSGDGKS</sequence>
<keyword evidence="2" id="KW-1185">Reference proteome</keyword>
<gene>
    <name evidence="1" type="ORF">NC653_041154</name>
</gene>
<name>A0AAD6L7R4_9ROSI</name>
<dbReference type="Proteomes" id="UP001164929">
    <property type="component" value="Chromosome 19"/>
</dbReference>
<organism evidence="1 2">
    <name type="scientific">Populus alba x Populus x berolinensis</name>
    <dbReference type="NCBI Taxonomy" id="444605"/>
    <lineage>
        <taxon>Eukaryota</taxon>
        <taxon>Viridiplantae</taxon>
        <taxon>Streptophyta</taxon>
        <taxon>Embryophyta</taxon>
        <taxon>Tracheophyta</taxon>
        <taxon>Spermatophyta</taxon>
        <taxon>Magnoliopsida</taxon>
        <taxon>eudicotyledons</taxon>
        <taxon>Gunneridae</taxon>
        <taxon>Pentapetalae</taxon>
        <taxon>rosids</taxon>
        <taxon>fabids</taxon>
        <taxon>Malpighiales</taxon>
        <taxon>Salicaceae</taxon>
        <taxon>Saliceae</taxon>
        <taxon>Populus</taxon>
    </lineage>
</organism>
<comment type="caution">
    <text evidence="1">The sequence shown here is derived from an EMBL/GenBank/DDBJ whole genome shotgun (WGS) entry which is preliminary data.</text>
</comment>
<evidence type="ECO:0000313" key="2">
    <source>
        <dbReference type="Proteomes" id="UP001164929"/>
    </source>
</evidence>
<dbReference type="EMBL" id="JAQIZT010000019">
    <property type="protein sequence ID" value="KAJ6951907.1"/>
    <property type="molecule type" value="Genomic_DNA"/>
</dbReference>
<dbReference type="AlphaFoldDB" id="A0AAD6L7R4"/>
<accession>A0AAD6L7R4</accession>
<evidence type="ECO:0000313" key="1">
    <source>
        <dbReference type="EMBL" id="KAJ6951907.1"/>
    </source>
</evidence>
<protein>
    <submittedName>
        <fullName evidence="1">Uncharacterized protein</fullName>
    </submittedName>
</protein>